<feature type="region of interest" description="Disordered" evidence="1">
    <location>
        <begin position="525"/>
        <end position="710"/>
    </location>
</feature>
<feature type="compositionally biased region" description="Pro residues" evidence="1">
    <location>
        <begin position="527"/>
        <end position="545"/>
    </location>
</feature>
<dbReference type="InterPro" id="IPR008752">
    <property type="entry name" value="Peptidase_M11"/>
</dbReference>
<evidence type="ECO:0000313" key="3">
    <source>
        <dbReference type="EMBL" id="PNW76549.1"/>
    </source>
</evidence>
<dbReference type="Proteomes" id="UP000006906">
    <property type="component" value="Chromosome 11"/>
</dbReference>
<feature type="compositionally biased region" description="Pro residues" evidence="1">
    <location>
        <begin position="614"/>
        <end position="634"/>
    </location>
</feature>
<feature type="compositionally biased region" description="Low complexity" evidence="1">
    <location>
        <begin position="546"/>
        <end position="560"/>
    </location>
</feature>
<dbReference type="OrthoDB" id="545544at2759"/>
<dbReference type="InParanoid" id="A0A2K3D7P0"/>
<evidence type="ECO:0000313" key="4">
    <source>
        <dbReference type="Proteomes" id="UP000006906"/>
    </source>
</evidence>
<evidence type="ECO:0000256" key="1">
    <source>
        <dbReference type="SAM" id="MobiDB-lite"/>
    </source>
</evidence>
<proteinExistence type="predicted"/>
<dbReference type="PaxDb" id="3055-EDO99244"/>
<dbReference type="ExpressionAtlas" id="A0A2K3D7P0">
    <property type="expression patterns" value="baseline and differential"/>
</dbReference>
<dbReference type="RefSeq" id="XP_042919435.1">
    <property type="nucleotide sequence ID" value="XM_043067438.1"/>
</dbReference>
<sequence length="710" mass="72401">MYVGELVRTGALRAGDTITLRGQLHIVGETEQQLPALRVNFLASGDWEADGRRAISANVQAAARTRSAATTSPEEEFVILFIPVAFCDAAPAISSEELQGILFGAADGGGLLEGTSGSVAGYLGFCSNGRRTLSPGNAIIAEGVAIPCNGTNSYGARWSTSRCTTMDLYGWAESALDMAVGQLDPQVLDRIQHVVVITPDGSWWKPRYDPTNCAAYLASGEVGRGRQLPGTAGGSFGFVWVTGERRSVLNTYLHELSHNLGLYHAGTTESCQYCDRACALGGCCLARCHNAAHLWALGWADPVEGGSLVLEGLTEGLTLPYRLPAQHSSDASFVMIDASPGNPNGTRVFLSYRRLRPPYESFDSQLDNSVLVHRYLSGGSRLGNMDTQFLARLAPPSPVAAGRAAGSGGSGNGSGVAAVWRDDTTRLWVQVLGSDGAAAAVTVCRAPLLSTAVGAGSPAATAGDGSDSSGSSSGSSSSNGAASPPSSSSAVDWSACQRAQPDPASVLQTMGMAQRLPAALQLSVMAAPPPAPPPTPPPTPPPRPRPQAQAAVAAPDAVAALLRRDDGSPPLSPAPVPLSPSLSPSRAPGSSQAAEASRRGTGRRRGDVAGASSPPAPQPPPLPSSPSPPAPVPAPDTGAAAAPAPGPAGGGSSGRRKRPPPPAPVESSVGMGARRTAAAGTPPAAAASTRPSDSRGVRRLAGQVPWGPRT</sequence>
<organism evidence="3 4">
    <name type="scientific">Chlamydomonas reinhardtii</name>
    <name type="common">Chlamydomonas smithii</name>
    <dbReference type="NCBI Taxonomy" id="3055"/>
    <lineage>
        <taxon>Eukaryota</taxon>
        <taxon>Viridiplantae</taxon>
        <taxon>Chlorophyta</taxon>
        <taxon>core chlorophytes</taxon>
        <taxon>Chlorophyceae</taxon>
        <taxon>CS clade</taxon>
        <taxon>Chlamydomonadales</taxon>
        <taxon>Chlamydomonadaceae</taxon>
        <taxon>Chlamydomonas</taxon>
    </lineage>
</organism>
<name>A0A2K3D7P0_CHLRE</name>
<reference evidence="3 4" key="1">
    <citation type="journal article" date="2007" name="Science">
        <title>The Chlamydomonas genome reveals the evolution of key animal and plant functions.</title>
        <authorList>
            <person name="Merchant S.S."/>
            <person name="Prochnik S.E."/>
            <person name="Vallon O."/>
            <person name="Harris E.H."/>
            <person name="Karpowicz S.J."/>
            <person name="Witman G.B."/>
            <person name="Terry A."/>
            <person name="Salamov A."/>
            <person name="Fritz-Laylin L.K."/>
            <person name="Marechal-Drouard L."/>
            <person name="Marshall W.F."/>
            <person name="Qu L.H."/>
            <person name="Nelson D.R."/>
            <person name="Sanderfoot A.A."/>
            <person name="Spalding M.H."/>
            <person name="Kapitonov V.V."/>
            <person name="Ren Q."/>
            <person name="Ferris P."/>
            <person name="Lindquist E."/>
            <person name="Shapiro H."/>
            <person name="Lucas S.M."/>
            <person name="Grimwood J."/>
            <person name="Schmutz J."/>
            <person name="Cardol P."/>
            <person name="Cerutti H."/>
            <person name="Chanfreau G."/>
            <person name="Chen C.L."/>
            <person name="Cognat V."/>
            <person name="Croft M.T."/>
            <person name="Dent R."/>
            <person name="Dutcher S."/>
            <person name="Fernandez E."/>
            <person name="Fukuzawa H."/>
            <person name="Gonzalez-Ballester D."/>
            <person name="Gonzalez-Halphen D."/>
            <person name="Hallmann A."/>
            <person name="Hanikenne M."/>
            <person name="Hippler M."/>
            <person name="Inwood W."/>
            <person name="Jabbari K."/>
            <person name="Kalanon M."/>
            <person name="Kuras R."/>
            <person name="Lefebvre P.A."/>
            <person name="Lemaire S.D."/>
            <person name="Lobanov A.V."/>
            <person name="Lohr M."/>
            <person name="Manuell A."/>
            <person name="Meier I."/>
            <person name="Mets L."/>
            <person name="Mittag M."/>
            <person name="Mittelmeier T."/>
            <person name="Moroney J.V."/>
            <person name="Moseley J."/>
            <person name="Napoli C."/>
            <person name="Nedelcu A.M."/>
            <person name="Niyogi K."/>
            <person name="Novoselov S.V."/>
            <person name="Paulsen I.T."/>
            <person name="Pazour G."/>
            <person name="Purton S."/>
            <person name="Ral J.P."/>
            <person name="Riano-Pachon D.M."/>
            <person name="Riekhof W."/>
            <person name="Rymarquis L."/>
            <person name="Schroda M."/>
            <person name="Stern D."/>
            <person name="Umen J."/>
            <person name="Willows R."/>
            <person name="Wilson N."/>
            <person name="Zimmer S.L."/>
            <person name="Allmer J."/>
            <person name="Balk J."/>
            <person name="Bisova K."/>
            <person name="Chen C.J."/>
            <person name="Elias M."/>
            <person name="Gendler K."/>
            <person name="Hauser C."/>
            <person name="Lamb M.R."/>
            <person name="Ledford H."/>
            <person name="Long J.C."/>
            <person name="Minagawa J."/>
            <person name="Page M.D."/>
            <person name="Pan J."/>
            <person name="Pootakham W."/>
            <person name="Roje S."/>
            <person name="Rose A."/>
            <person name="Stahlberg E."/>
            <person name="Terauchi A.M."/>
            <person name="Yang P."/>
            <person name="Ball S."/>
            <person name="Bowler C."/>
            <person name="Dieckmann C.L."/>
            <person name="Gladyshev V.N."/>
            <person name="Green P."/>
            <person name="Jorgensen R."/>
            <person name="Mayfield S."/>
            <person name="Mueller-Roeber B."/>
            <person name="Rajamani S."/>
            <person name="Sayre R.T."/>
            <person name="Brokstein P."/>
            <person name="Dubchak I."/>
            <person name="Goodstein D."/>
            <person name="Hornick L."/>
            <person name="Huang Y.W."/>
            <person name="Jhaveri J."/>
            <person name="Luo Y."/>
            <person name="Martinez D."/>
            <person name="Ngau W.C."/>
            <person name="Otillar B."/>
            <person name="Poliakov A."/>
            <person name="Porter A."/>
            <person name="Szajkowski L."/>
            <person name="Werner G."/>
            <person name="Zhou K."/>
            <person name="Grigoriev I.V."/>
            <person name="Rokhsar D.S."/>
            <person name="Grossman A.R."/>
        </authorList>
    </citation>
    <scope>NUCLEOTIDE SEQUENCE [LARGE SCALE GENOMIC DNA]</scope>
    <source>
        <strain evidence="4">CC-503</strain>
    </source>
</reference>
<evidence type="ECO:0000259" key="2">
    <source>
        <dbReference type="Pfam" id="PF05548"/>
    </source>
</evidence>
<dbReference type="KEGG" id="cre:CHLRE_11g467686v5"/>
<feature type="region of interest" description="Disordered" evidence="1">
    <location>
        <begin position="455"/>
        <end position="502"/>
    </location>
</feature>
<keyword evidence="4" id="KW-1185">Reference proteome</keyword>
<dbReference type="AlphaFoldDB" id="A0A2K3D7P0"/>
<gene>
    <name evidence="3" type="ORF">CHLRE_11g467686v5</name>
</gene>
<dbReference type="Gramene" id="PNW76549">
    <property type="protein sequence ID" value="PNW76549"/>
    <property type="gene ID" value="CHLRE_11g467686v5"/>
</dbReference>
<dbReference type="Pfam" id="PF05548">
    <property type="entry name" value="Peptidase_M11"/>
    <property type="match status" value="1"/>
</dbReference>
<feature type="domain" description="Peptidase M11 gametolysin" evidence="2">
    <location>
        <begin position="84"/>
        <end position="375"/>
    </location>
</feature>
<dbReference type="SUPFAM" id="SSF55486">
    <property type="entry name" value="Metalloproteases ('zincins'), catalytic domain"/>
    <property type="match status" value="1"/>
</dbReference>
<dbReference type="EMBL" id="CM008972">
    <property type="protein sequence ID" value="PNW76549.1"/>
    <property type="molecule type" value="Genomic_DNA"/>
</dbReference>
<accession>A0A2K3D7P0</accession>
<feature type="compositionally biased region" description="Low complexity" evidence="1">
    <location>
        <begin position="579"/>
        <end position="591"/>
    </location>
</feature>
<feature type="compositionally biased region" description="Low complexity" evidence="1">
    <location>
        <begin position="672"/>
        <end position="691"/>
    </location>
</feature>
<protein>
    <recommendedName>
        <fullName evidence="2">Peptidase M11 gametolysin domain-containing protein</fullName>
    </recommendedName>
</protein>
<dbReference type="GeneID" id="5724297"/>
<dbReference type="PRINTS" id="PR01217">
    <property type="entry name" value="PRICHEXTENSN"/>
</dbReference>
<feature type="compositionally biased region" description="Low complexity" evidence="1">
    <location>
        <begin position="455"/>
        <end position="490"/>
    </location>
</feature>